<accession>A0A0E9R1P7</accession>
<reference evidence="1" key="2">
    <citation type="journal article" date="2015" name="Fish Shellfish Immunol.">
        <title>Early steps in the European eel (Anguilla anguilla)-Vibrio vulnificus interaction in the gills: Role of the RtxA13 toxin.</title>
        <authorList>
            <person name="Callol A."/>
            <person name="Pajuelo D."/>
            <person name="Ebbesson L."/>
            <person name="Teles M."/>
            <person name="MacKenzie S."/>
            <person name="Amaro C."/>
        </authorList>
    </citation>
    <scope>NUCLEOTIDE SEQUENCE</scope>
</reference>
<name>A0A0E9R1P7_ANGAN</name>
<sequence length="38" mass="4251">MQQAEMGSSEILAKESSSCNSFLLTLIFLHYTQLSQVD</sequence>
<organism evidence="1">
    <name type="scientific">Anguilla anguilla</name>
    <name type="common">European freshwater eel</name>
    <name type="synonym">Muraena anguilla</name>
    <dbReference type="NCBI Taxonomy" id="7936"/>
    <lineage>
        <taxon>Eukaryota</taxon>
        <taxon>Metazoa</taxon>
        <taxon>Chordata</taxon>
        <taxon>Craniata</taxon>
        <taxon>Vertebrata</taxon>
        <taxon>Euteleostomi</taxon>
        <taxon>Actinopterygii</taxon>
        <taxon>Neopterygii</taxon>
        <taxon>Teleostei</taxon>
        <taxon>Anguilliformes</taxon>
        <taxon>Anguillidae</taxon>
        <taxon>Anguilla</taxon>
    </lineage>
</organism>
<dbReference type="EMBL" id="GBXM01086187">
    <property type="protein sequence ID" value="JAH22390.1"/>
    <property type="molecule type" value="Transcribed_RNA"/>
</dbReference>
<protein>
    <submittedName>
        <fullName evidence="1">Uncharacterized protein</fullName>
    </submittedName>
</protein>
<reference evidence="1" key="1">
    <citation type="submission" date="2014-11" db="EMBL/GenBank/DDBJ databases">
        <authorList>
            <person name="Amaro Gonzalez C."/>
        </authorList>
    </citation>
    <scope>NUCLEOTIDE SEQUENCE</scope>
</reference>
<proteinExistence type="predicted"/>
<evidence type="ECO:0000313" key="1">
    <source>
        <dbReference type="EMBL" id="JAH22390.1"/>
    </source>
</evidence>
<dbReference type="AlphaFoldDB" id="A0A0E9R1P7"/>